<proteinExistence type="predicted"/>
<gene>
    <name evidence="1" type="ORF">GMARGA_LOCUS10408</name>
</gene>
<dbReference type="EMBL" id="CAJVQB010005831">
    <property type="protein sequence ID" value="CAG8670782.1"/>
    <property type="molecule type" value="Genomic_DNA"/>
</dbReference>
<dbReference type="Proteomes" id="UP000789901">
    <property type="component" value="Unassembled WGS sequence"/>
</dbReference>
<sequence length="159" mass="18916">MERERKKCDRCKGWYTKECFIEASKSRLYREQLVDTLLEFLKPFEDFEGAKPCNQVLDIEIAVFLDSFIDRIEMTDKNETNLFLALLNKPSVEYMSIQDELLPQNEDDTIIEFPFQDNTEELYSLLENVKASIDENIQTPNAEKWINFMIRRSCEHRLT</sequence>
<reference evidence="1 2" key="1">
    <citation type="submission" date="2021-06" db="EMBL/GenBank/DDBJ databases">
        <authorList>
            <person name="Kallberg Y."/>
            <person name="Tangrot J."/>
            <person name="Rosling A."/>
        </authorList>
    </citation>
    <scope>NUCLEOTIDE SEQUENCE [LARGE SCALE GENOMIC DNA]</scope>
    <source>
        <strain evidence="1 2">120-4 pot B 10/14</strain>
    </source>
</reference>
<keyword evidence="2" id="KW-1185">Reference proteome</keyword>
<evidence type="ECO:0000313" key="2">
    <source>
        <dbReference type="Proteomes" id="UP000789901"/>
    </source>
</evidence>
<name>A0ABN7UV17_GIGMA</name>
<accession>A0ABN7UV17</accession>
<protein>
    <submittedName>
        <fullName evidence="1">24222_t:CDS:1</fullName>
    </submittedName>
</protein>
<comment type="caution">
    <text evidence="1">The sequence shown here is derived from an EMBL/GenBank/DDBJ whole genome shotgun (WGS) entry which is preliminary data.</text>
</comment>
<evidence type="ECO:0000313" key="1">
    <source>
        <dbReference type="EMBL" id="CAG8670782.1"/>
    </source>
</evidence>
<organism evidence="1 2">
    <name type="scientific">Gigaspora margarita</name>
    <dbReference type="NCBI Taxonomy" id="4874"/>
    <lineage>
        <taxon>Eukaryota</taxon>
        <taxon>Fungi</taxon>
        <taxon>Fungi incertae sedis</taxon>
        <taxon>Mucoromycota</taxon>
        <taxon>Glomeromycotina</taxon>
        <taxon>Glomeromycetes</taxon>
        <taxon>Diversisporales</taxon>
        <taxon>Gigasporaceae</taxon>
        <taxon>Gigaspora</taxon>
    </lineage>
</organism>